<keyword evidence="12 15" id="KW-1133">Transmembrane helix</keyword>
<keyword evidence="9 15" id="KW-0973">c-di-GMP</keyword>
<evidence type="ECO:0000256" key="7">
    <source>
        <dbReference type="ARBA" id="ARBA00022475"/>
    </source>
</evidence>
<dbReference type="InterPro" id="IPR003920">
    <property type="entry name" value="Cell_synth_B"/>
</dbReference>
<dbReference type="Pfam" id="PF03170">
    <property type="entry name" value="BcsB"/>
    <property type="match status" value="1"/>
</dbReference>
<evidence type="ECO:0000256" key="3">
    <source>
        <dbReference type="ARBA" id="ARBA00005186"/>
    </source>
</evidence>
<evidence type="ECO:0000256" key="8">
    <source>
        <dbReference type="ARBA" id="ARBA00022519"/>
    </source>
</evidence>
<comment type="pathway">
    <text evidence="3 15">Glycan metabolism; bacterial cellulose biosynthesis.</text>
</comment>
<dbReference type="EMBL" id="VLTJ01000008">
    <property type="protein sequence ID" value="TSH97697.1"/>
    <property type="molecule type" value="Genomic_DNA"/>
</dbReference>
<comment type="caution">
    <text evidence="16">The sequence shown here is derived from an EMBL/GenBank/DDBJ whole genome shotgun (WGS) entry which is preliminary data.</text>
</comment>
<organism evidence="16 17">
    <name type="scientific">Verticiella sediminum</name>
    <dbReference type="NCBI Taxonomy" id="1247510"/>
    <lineage>
        <taxon>Bacteria</taxon>
        <taxon>Pseudomonadati</taxon>
        <taxon>Pseudomonadota</taxon>
        <taxon>Betaproteobacteria</taxon>
        <taxon>Burkholderiales</taxon>
        <taxon>Alcaligenaceae</taxon>
        <taxon>Verticiella</taxon>
    </lineage>
</organism>
<feature type="chain" id="PRO_5022253094" description="Cyclic di-GMP-binding protein" evidence="15">
    <location>
        <begin position="37"/>
        <end position="779"/>
    </location>
</feature>
<feature type="transmembrane region" description="Helical" evidence="15">
    <location>
        <begin position="738"/>
        <end position="759"/>
    </location>
</feature>
<comment type="similarity">
    <text evidence="4 15">Belongs to the AcsB/BcsB family.</text>
</comment>
<keyword evidence="11 15" id="KW-0135">Cellulose biosynthesis</keyword>
<evidence type="ECO:0000313" key="17">
    <source>
        <dbReference type="Proteomes" id="UP000318405"/>
    </source>
</evidence>
<dbReference type="GO" id="GO:0030244">
    <property type="term" value="P:cellulose biosynthetic process"/>
    <property type="evidence" value="ECO:0007669"/>
    <property type="project" value="UniProtKB-KW"/>
</dbReference>
<dbReference type="NCBIfam" id="NF008323">
    <property type="entry name" value="PRK11114.1-1"/>
    <property type="match status" value="1"/>
</dbReference>
<evidence type="ECO:0000256" key="10">
    <source>
        <dbReference type="ARBA" id="ARBA00022692"/>
    </source>
</evidence>
<dbReference type="PANTHER" id="PTHR39083">
    <property type="entry name" value="CYCLIC DI-GMP-BINDING PROTEIN"/>
    <property type="match status" value="1"/>
</dbReference>
<keyword evidence="8 15" id="KW-0997">Cell inner membrane</keyword>
<proteinExistence type="inferred from homology"/>
<evidence type="ECO:0000256" key="12">
    <source>
        <dbReference type="ARBA" id="ARBA00022989"/>
    </source>
</evidence>
<evidence type="ECO:0000256" key="14">
    <source>
        <dbReference type="ARBA" id="ARBA00033444"/>
    </source>
</evidence>
<protein>
    <recommendedName>
        <fullName evidence="6 15">Cyclic di-GMP-binding protein</fullName>
    </recommendedName>
    <alternativeName>
        <fullName evidence="14 15">Cellulose synthase regulatory subunit</fullName>
    </alternativeName>
</protein>
<evidence type="ECO:0000256" key="13">
    <source>
        <dbReference type="ARBA" id="ARBA00023136"/>
    </source>
</evidence>
<dbReference type="OrthoDB" id="9806702at2"/>
<sequence>MVSSRYAMQRPRRPRRASTLAAACALAIGLLGTAQAAQPGATGDGMARTGGPVQGGGTDLLSYEMDFRELGALYPLQLRGVDARNGVAFSVRADRVVTGGQLRLLYSYSPALIPALSQINVMVNEEVAASLPTPKEDAGKPLEAVIDIPGRLITDFNRLNIQLIGHYTLECEDPMHTSLWANVSNQSQLTVHTQPIALRNDLALLPLPFFDRRDVRRLELPFVFDGAPSNEVLEAAGVVSSWFGALAEYRGASFPVRQGGAPGQGNAVVFSLGGARAGAAANGPTVSVRTNPNDPYGKLLVISGRNADELKAAAQALALGNTALSGDTATITRLDEVLPRKPYDAPNWLRSDRPVEFGELAPVDGMTVAGYTPDLVRVPLRLPPDLFAWREKGIPIDLKYRYSPPFEPDRSALNIAIGEQFVRAIPLLPRDGTKLQDGEVRRFIARLMPDGMAEGAEKLHLPLHMLPPQSQLQLHFQYATPGSDCLVTPPDNVRSSILPESTIDISGLKHFIAMPDLAAFGNAGFPFTRMADLSESAIVMPENAGEADISAFLTLMGRFGAVTGYPATGARVIQAQSVDQVAARDLLVLASGGNQPLLETWRSAAGYARDGDERSFSLSDLVYRTVPWLAPDQYNRREAGRLQLAVRSNATDAVLSGFESPLAKGRSVVAISSNAPQGLQAASALLADAQSDMLSRIQGSLVVLRGEQVDSLAAEQTYYVGKLDPITYVRWYLSTRPLLLVGMGLLAAAVLAVLLYLALRARARRRLALTPSVRKDSGS</sequence>
<dbReference type="AlphaFoldDB" id="A0A556AXN3"/>
<evidence type="ECO:0000256" key="2">
    <source>
        <dbReference type="ARBA" id="ARBA00004377"/>
    </source>
</evidence>
<reference evidence="16 17" key="1">
    <citation type="submission" date="2019-07" db="EMBL/GenBank/DDBJ databases">
        <title>Qingshengfaniella alkalisoli gen. nov., sp. nov., isolated from saline soil.</title>
        <authorList>
            <person name="Xu L."/>
            <person name="Huang X.-X."/>
            <person name="Sun J.-Q."/>
        </authorList>
    </citation>
    <scope>NUCLEOTIDE SEQUENCE [LARGE SCALE GENOMIC DNA]</scope>
    <source>
        <strain evidence="16 17">DSM 27279</strain>
    </source>
</reference>
<dbReference type="PANTHER" id="PTHR39083:SF1">
    <property type="entry name" value="CYCLIC DI-GMP-BINDING PROTEIN"/>
    <property type="match status" value="1"/>
</dbReference>
<dbReference type="Proteomes" id="UP000318405">
    <property type="component" value="Unassembled WGS sequence"/>
</dbReference>
<dbReference type="UniPathway" id="UPA00694"/>
<feature type="signal peptide" evidence="15">
    <location>
        <begin position="1"/>
        <end position="36"/>
    </location>
</feature>
<keyword evidence="13 15" id="KW-0472">Membrane</keyword>
<comment type="subunit">
    <text evidence="5 15">Tightly associated with the cellulose synthase catalytic subunit.</text>
</comment>
<gene>
    <name evidence="16" type="ORF">FOZ76_05365</name>
</gene>
<dbReference type="GO" id="GO:0005886">
    <property type="term" value="C:plasma membrane"/>
    <property type="evidence" value="ECO:0007669"/>
    <property type="project" value="UniProtKB-SubCell"/>
</dbReference>
<evidence type="ECO:0000256" key="4">
    <source>
        <dbReference type="ARBA" id="ARBA00010714"/>
    </source>
</evidence>
<comment type="subcellular location">
    <subcellularLocation>
        <location evidence="2">Cell inner membrane</location>
        <topology evidence="2">Single-pass membrane protein</topology>
    </subcellularLocation>
</comment>
<name>A0A556AXN3_9BURK</name>
<evidence type="ECO:0000256" key="15">
    <source>
        <dbReference type="RuleBase" id="RU365021"/>
    </source>
</evidence>
<keyword evidence="15" id="KW-0732">Signal</keyword>
<keyword evidence="17" id="KW-1185">Reference proteome</keyword>
<evidence type="ECO:0000256" key="6">
    <source>
        <dbReference type="ARBA" id="ARBA00021844"/>
    </source>
</evidence>
<evidence type="ECO:0000313" key="16">
    <source>
        <dbReference type="EMBL" id="TSH97697.1"/>
    </source>
</evidence>
<keyword evidence="10 15" id="KW-0812">Transmembrane</keyword>
<dbReference type="PRINTS" id="PR01440">
    <property type="entry name" value="CELLSNTHASEB"/>
</dbReference>
<evidence type="ECO:0000256" key="9">
    <source>
        <dbReference type="ARBA" id="ARBA00022636"/>
    </source>
</evidence>
<evidence type="ECO:0000256" key="11">
    <source>
        <dbReference type="ARBA" id="ARBA00022916"/>
    </source>
</evidence>
<evidence type="ECO:0000256" key="1">
    <source>
        <dbReference type="ARBA" id="ARBA00002057"/>
    </source>
</evidence>
<dbReference type="GO" id="GO:0006011">
    <property type="term" value="P:UDP-alpha-D-glucose metabolic process"/>
    <property type="evidence" value="ECO:0007669"/>
    <property type="project" value="InterPro"/>
</dbReference>
<accession>A0A556AXN3</accession>
<keyword evidence="7 15" id="KW-1003">Cell membrane</keyword>
<dbReference type="Gene3D" id="2.60.120.260">
    <property type="entry name" value="Galactose-binding domain-like"/>
    <property type="match status" value="2"/>
</dbReference>
<comment type="function">
    <text evidence="1 15">Binds the cellulose synthase activator, bis-(3'-5') cyclic diguanylic acid (c-di-GMP).</text>
</comment>
<dbReference type="InterPro" id="IPR018513">
    <property type="entry name" value="Cell_synthase_bac"/>
</dbReference>
<evidence type="ECO:0000256" key="5">
    <source>
        <dbReference type="ARBA" id="ARBA00011437"/>
    </source>
</evidence>